<organism evidence="1 2">
    <name type="scientific">Micromonospora cremea</name>
    <dbReference type="NCBI Taxonomy" id="709881"/>
    <lineage>
        <taxon>Bacteria</taxon>
        <taxon>Bacillati</taxon>
        <taxon>Actinomycetota</taxon>
        <taxon>Actinomycetes</taxon>
        <taxon>Micromonosporales</taxon>
        <taxon>Micromonosporaceae</taxon>
        <taxon>Micromonospora</taxon>
    </lineage>
</organism>
<gene>
    <name evidence="1" type="ORF">SAMN04489832_1322</name>
</gene>
<sequence length="130" mass="13671">MDETPLLIVDGANVVGSRPNGWWRDRAGAAARLRDSLAPVATTGLPARLAAPVEVVLVVEGAARNVPGSDAVRVVSAAGSGDDTVVDLVADAPRRRRLVVTADRELRDRVTALGAEVYGPRWLRDAPANT</sequence>
<name>A0A1N5V4H8_9ACTN</name>
<dbReference type="RefSeq" id="WP_074312208.1">
    <property type="nucleotide sequence ID" value="NZ_FSQT01000001.1"/>
</dbReference>
<reference evidence="2" key="1">
    <citation type="submission" date="2016-12" db="EMBL/GenBank/DDBJ databases">
        <authorList>
            <person name="Varghese N."/>
            <person name="Submissions S."/>
        </authorList>
    </citation>
    <scope>NUCLEOTIDE SEQUENCE [LARGE SCALE GENOMIC DNA]</scope>
    <source>
        <strain evidence="2">DSM 45599</strain>
    </source>
</reference>
<dbReference type="Proteomes" id="UP000185124">
    <property type="component" value="Unassembled WGS sequence"/>
</dbReference>
<keyword evidence="2" id="KW-1185">Reference proteome</keyword>
<evidence type="ECO:0008006" key="3">
    <source>
        <dbReference type="Google" id="ProtNLM"/>
    </source>
</evidence>
<dbReference type="EMBL" id="FSQT01000001">
    <property type="protein sequence ID" value="SIM67177.1"/>
    <property type="molecule type" value="Genomic_DNA"/>
</dbReference>
<evidence type="ECO:0000313" key="1">
    <source>
        <dbReference type="EMBL" id="SIM67177.1"/>
    </source>
</evidence>
<proteinExistence type="predicted"/>
<dbReference type="STRING" id="709881.SAMN04489832_1322"/>
<dbReference type="OrthoDB" id="3404294at2"/>
<evidence type="ECO:0000313" key="2">
    <source>
        <dbReference type="Proteomes" id="UP000185124"/>
    </source>
</evidence>
<protein>
    <recommendedName>
        <fullName evidence="3">YacP-like NYN domain-containing protein</fullName>
    </recommendedName>
</protein>
<accession>A0A1N5V4H8</accession>
<dbReference type="AlphaFoldDB" id="A0A1N5V4H8"/>